<name>A0AA52HA84_9PROT</name>
<feature type="transmembrane region" description="Helical" evidence="8">
    <location>
        <begin position="85"/>
        <end position="105"/>
    </location>
</feature>
<feature type="transmembrane region" description="Helical" evidence="8">
    <location>
        <begin position="139"/>
        <end position="164"/>
    </location>
</feature>
<dbReference type="PANTHER" id="PTHR30472:SF25">
    <property type="entry name" value="ABC TRANSPORTER PERMEASE PROTEIN MJ0876-RELATED"/>
    <property type="match status" value="1"/>
</dbReference>
<feature type="transmembrane region" description="Helical" evidence="8">
    <location>
        <begin position="230"/>
        <end position="254"/>
    </location>
</feature>
<dbReference type="AlphaFoldDB" id="A0AA52HA84"/>
<evidence type="ECO:0000256" key="4">
    <source>
        <dbReference type="ARBA" id="ARBA00022475"/>
    </source>
</evidence>
<keyword evidence="7 8" id="KW-0472">Membrane</keyword>
<evidence type="ECO:0000256" key="2">
    <source>
        <dbReference type="ARBA" id="ARBA00007935"/>
    </source>
</evidence>
<feature type="transmembrane region" description="Helical" evidence="8">
    <location>
        <begin position="184"/>
        <end position="204"/>
    </location>
</feature>
<dbReference type="GO" id="GO:0033214">
    <property type="term" value="P:siderophore-iron import into cell"/>
    <property type="evidence" value="ECO:0007669"/>
    <property type="project" value="TreeGrafter"/>
</dbReference>
<proteinExistence type="inferred from homology"/>
<dbReference type="InterPro" id="IPR037294">
    <property type="entry name" value="ABC_BtuC-like"/>
</dbReference>
<keyword evidence="4" id="KW-1003">Cell membrane</keyword>
<keyword evidence="3" id="KW-0813">Transport</keyword>
<evidence type="ECO:0000313" key="10">
    <source>
        <dbReference type="Proteomes" id="UP001268683"/>
    </source>
</evidence>
<dbReference type="RefSeq" id="WP_310799845.1">
    <property type="nucleotide sequence ID" value="NZ_CP123872.1"/>
</dbReference>
<dbReference type="Proteomes" id="UP001268683">
    <property type="component" value="Chromosome"/>
</dbReference>
<evidence type="ECO:0000256" key="8">
    <source>
        <dbReference type="SAM" id="Phobius"/>
    </source>
</evidence>
<dbReference type="Gene3D" id="1.10.3470.10">
    <property type="entry name" value="ABC transporter involved in vitamin B12 uptake, BtuC"/>
    <property type="match status" value="1"/>
</dbReference>
<dbReference type="GO" id="GO:0005886">
    <property type="term" value="C:plasma membrane"/>
    <property type="evidence" value="ECO:0007669"/>
    <property type="project" value="UniProtKB-SubCell"/>
</dbReference>
<dbReference type="EMBL" id="CP123872">
    <property type="protein sequence ID" value="WND03981.1"/>
    <property type="molecule type" value="Genomic_DNA"/>
</dbReference>
<comment type="similarity">
    <text evidence="2">Belongs to the binding-protein-dependent transport system permease family. FecCD subfamily.</text>
</comment>
<keyword evidence="10" id="KW-1185">Reference proteome</keyword>
<dbReference type="SUPFAM" id="SSF81345">
    <property type="entry name" value="ABC transporter involved in vitamin B12 uptake, BtuC"/>
    <property type="match status" value="1"/>
</dbReference>
<organism evidence="9 10">
    <name type="scientific">Temperatibacter marinus</name>
    <dbReference type="NCBI Taxonomy" id="1456591"/>
    <lineage>
        <taxon>Bacteria</taxon>
        <taxon>Pseudomonadati</taxon>
        <taxon>Pseudomonadota</taxon>
        <taxon>Alphaproteobacteria</taxon>
        <taxon>Kordiimonadales</taxon>
        <taxon>Temperatibacteraceae</taxon>
        <taxon>Temperatibacter</taxon>
    </lineage>
</organism>
<feature type="transmembrane region" description="Helical" evidence="8">
    <location>
        <begin position="111"/>
        <end position="132"/>
    </location>
</feature>
<evidence type="ECO:0000256" key="5">
    <source>
        <dbReference type="ARBA" id="ARBA00022692"/>
    </source>
</evidence>
<keyword evidence="6 8" id="KW-1133">Transmembrane helix</keyword>
<dbReference type="FunFam" id="1.10.3470.10:FF:000001">
    <property type="entry name" value="Vitamin B12 ABC transporter permease BtuC"/>
    <property type="match status" value="1"/>
</dbReference>
<dbReference type="InterPro" id="IPR000522">
    <property type="entry name" value="ABC_transptr_permease_BtuC"/>
</dbReference>
<evidence type="ECO:0000313" key="9">
    <source>
        <dbReference type="EMBL" id="WND03981.1"/>
    </source>
</evidence>
<evidence type="ECO:0000256" key="6">
    <source>
        <dbReference type="ARBA" id="ARBA00022989"/>
    </source>
</evidence>
<evidence type="ECO:0000256" key="1">
    <source>
        <dbReference type="ARBA" id="ARBA00004651"/>
    </source>
</evidence>
<dbReference type="CDD" id="cd06550">
    <property type="entry name" value="TM_ABC_iron-siderophores_like"/>
    <property type="match status" value="1"/>
</dbReference>
<dbReference type="GO" id="GO:0022857">
    <property type="term" value="F:transmembrane transporter activity"/>
    <property type="evidence" value="ECO:0007669"/>
    <property type="project" value="InterPro"/>
</dbReference>
<feature type="transmembrane region" description="Helical" evidence="8">
    <location>
        <begin position="274"/>
        <end position="294"/>
    </location>
</feature>
<comment type="subcellular location">
    <subcellularLocation>
        <location evidence="1">Cell membrane</location>
        <topology evidence="1">Multi-pass membrane protein</topology>
    </subcellularLocation>
</comment>
<dbReference type="PANTHER" id="PTHR30472">
    <property type="entry name" value="FERRIC ENTEROBACTIN TRANSPORT SYSTEM PERMEASE PROTEIN"/>
    <property type="match status" value="1"/>
</dbReference>
<dbReference type="Pfam" id="PF01032">
    <property type="entry name" value="FecCD"/>
    <property type="match status" value="1"/>
</dbReference>
<reference evidence="9" key="1">
    <citation type="submission" date="2023-04" db="EMBL/GenBank/DDBJ databases">
        <title>Complete genome sequence of Temperatibacter marinus.</title>
        <authorList>
            <person name="Rong J.-C."/>
            <person name="Yi M.-L."/>
            <person name="Zhao Q."/>
        </authorList>
    </citation>
    <scope>NUCLEOTIDE SEQUENCE</scope>
    <source>
        <strain evidence="9">NBRC 110045</strain>
    </source>
</reference>
<evidence type="ECO:0000256" key="7">
    <source>
        <dbReference type="ARBA" id="ARBA00023136"/>
    </source>
</evidence>
<sequence length="327" mass="34717">MTRLHIISGLLLLIMALFSLQFGAVDLSFVDLASALTGKAEETTALIIFELRIPRLLLALFVGAGLGISGAALQGLLRNPLADPGVLGISAASSMGAVLAIHYGLTSLFSYALPLAAMLSGFLATAALFFITRREASHLTIILLGVAISSLCGAMTSLLISFAPSPVSMQEMVMWMLGSLENRSLTDVYLAGPFILIGMIMIFWQRRPLTSLTLGEDVAKSMGVDTEKTALMIILGSALIVGAGVAVSGIIGFIGLITPHIARPFVQHDPGKTLIPSALIGALLLGFADILVRLPGFYSELRIGVVTAFIGAPFFLWVIFKTRREMR</sequence>
<accession>A0AA52HA84</accession>
<gene>
    <name evidence="9" type="ORF">QGN29_06285</name>
</gene>
<evidence type="ECO:0000256" key="3">
    <source>
        <dbReference type="ARBA" id="ARBA00022448"/>
    </source>
</evidence>
<feature type="transmembrane region" description="Helical" evidence="8">
    <location>
        <begin position="51"/>
        <end position="73"/>
    </location>
</feature>
<protein>
    <submittedName>
        <fullName evidence="9">Iron ABC transporter permease</fullName>
    </submittedName>
</protein>
<keyword evidence="5 8" id="KW-0812">Transmembrane</keyword>
<feature type="transmembrane region" description="Helical" evidence="8">
    <location>
        <begin position="301"/>
        <end position="320"/>
    </location>
</feature>
<dbReference type="KEGG" id="tmk:QGN29_06285"/>